<organism evidence="2 3">
    <name type="scientific">Streptomyces glebosus</name>
    <dbReference type="NCBI Taxonomy" id="249580"/>
    <lineage>
        <taxon>Bacteria</taxon>
        <taxon>Bacillati</taxon>
        <taxon>Actinomycetota</taxon>
        <taxon>Actinomycetes</taxon>
        <taxon>Kitasatosporales</taxon>
        <taxon>Streptomycetaceae</taxon>
        <taxon>Streptomyces</taxon>
    </lineage>
</organism>
<evidence type="ECO:0000313" key="3">
    <source>
        <dbReference type="Proteomes" id="UP000430079"/>
    </source>
</evidence>
<keyword evidence="3" id="KW-1185">Reference proteome</keyword>
<dbReference type="Proteomes" id="UP000430079">
    <property type="component" value="Unassembled WGS sequence"/>
</dbReference>
<proteinExistence type="predicted"/>
<accession>A0A640T6Y1</accession>
<reference evidence="2 3" key="1">
    <citation type="submission" date="2019-12" db="EMBL/GenBank/DDBJ databases">
        <title>Whole genome shotgun sequence of Streptomyces hygroscopicus subsp. glebosus NBRC 13786.</title>
        <authorList>
            <person name="Ichikawa N."/>
            <person name="Kimura A."/>
            <person name="Kitahashi Y."/>
            <person name="Komaki H."/>
            <person name="Tamura T."/>
        </authorList>
    </citation>
    <scope>NUCLEOTIDE SEQUENCE [LARGE SCALE GENOMIC DNA]</scope>
    <source>
        <strain evidence="2 3">NBRC 13786</strain>
    </source>
</reference>
<sequence>MVVSLVRFCGGAGRFRKTVPPAGAGGELLEAVRRARAVPGSGGGPGVARTGPGPGPGPGPGLGPSTGAHACCELTDTVSPVMYEA</sequence>
<feature type="region of interest" description="Disordered" evidence="1">
    <location>
        <begin position="37"/>
        <end position="70"/>
    </location>
</feature>
<dbReference type="EMBL" id="BLIO01000001">
    <property type="protein sequence ID" value="GFE18934.1"/>
    <property type="molecule type" value="Genomic_DNA"/>
</dbReference>
<evidence type="ECO:0000256" key="1">
    <source>
        <dbReference type="SAM" id="MobiDB-lite"/>
    </source>
</evidence>
<dbReference type="AlphaFoldDB" id="A0A640T6Y1"/>
<comment type="caution">
    <text evidence="2">The sequence shown here is derived from an EMBL/GenBank/DDBJ whole genome shotgun (WGS) entry which is preliminary data.</text>
</comment>
<evidence type="ECO:0000313" key="2">
    <source>
        <dbReference type="EMBL" id="GFE18934.1"/>
    </source>
</evidence>
<protein>
    <submittedName>
        <fullName evidence="2">Uncharacterized protein</fullName>
    </submittedName>
</protein>
<name>A0A640T6Y1_9ACTN</name>
<gene>
    <name evidence="2" type="ORF">Sgleb_69810</name>
</gene>